<reference evidence="2" key="1">
    <citation type="submission" date="2022-11" db="UniProtKB">
        <authorList>
            <consortium name="WormBaseParasite"/>
        </authorList>
    </citation>
    <scope>IDENTIFICATION</scope>
</reference>
<accession>A0A915L467</accession>
<keyword evidence="1" id="KW-1185">Reference proteome</keyword>
<protein>
    <submittedName>
        <fullName evidence="2">Uncharacterized protein</fullName>
    </submittedName>
</protein>
<organism evidence="1 2">
    <name type="scientific">Romanomermis culicivorax</name>
    <name type="common">Nematode worm</name>
    <dbReference type="NCBI Taxonomy" id="13658"/>
    <lineage>
        <taxon>Eukaryota</taxon>
        <taxon>Metazoa</taxon>
        <taxon>Ecdysozoa</taxon>
        <taxon>Nematoda</taxon>
        <taxon>Enoplea</taxon>
        <taxon>Dorylaimia</taxon>
        <taxon>Mermithida</taxon>
        <taxon>Mermithoidea</taxon>
        <taxon>Mermithidae</taxon>
        <taxon>Romanomermis</taxon>
    </lineage>
</organism>
<name>A0A915L467_ROMCU</name>
<proteinExistence type="predicted"/>
<dbReference type="AlphaFoldDB" id="A0A915L467"/>
<dbReference type="Proteomes" id="UP000887565">
    <property type="component" value="Unplaced"/>
</dbReference>
<evidence type="ECO:0000313" key="1">
    <source>
        <dbReference type="Proteomes" id="UP000887565"/>
    </source>
</evidence>
<dbReference type="WBParaSite" id="nRc.2.0.1.t45536-RA">
    <property type="protein sequence ID" value="nRc.2.0.1.t45536-RA"/>
    <property type="gene ID" value="nRc.2.0.1.g45536"/>
</dbReference>
<evidence type="ECO:0000313" key="2">
    <source>
        <dbReference type="WBParaSite" id="nRc.2.0.1.t45536-RA"/>
    </source>
</evidence>
<sequence length="68" mass="7584">MLIVETPVLASFTDAKTFCDSSKSSDSKWKATNAKVESFVFAEQIFKLSNDDLDGNANLYKSLIEKNM</sequence>